<keyword evidence="2" id="KW-1185">Reference proteome</keyword>
<evidence type="ECO:0008006" key="3">
    <source>
        <dbReference type="Google" id="ProtNLM"/>
    </source>
</evidence>
<dbReference type="GO" id="GO:0005739">
    <property type="term" value="C:mitochondrion"/>
    <property type="evidence" value="ECO:0000318"/>
    <property type="project" value="GO_Central"/>
</dbReference>
<dbReference type="HOGENOM" id="CLU_1339513_0_0_1"/>
<gene>
    <name evidence="1" type="ORF">SELMODRAFT_426362</name>
</gene>
<dbReference type="InterPro" id="IPR011990">
    <property type="entry name" value="TPR-like_helical_dom_sf"/>
</dbReference>
<dbReference type="Gene3D" id="1.25.40.10">
    <property type="entry name" value="Tetratricopeptide repeat domain"/>
    <property type="match status" value="1"/>
</dbReference>
<dbReference type="Gramene" id="EFJ11365">
    <property type="protein sequence ID" value="EFJ11365"/>
    <property type="gene ID" value="SELMODRAFT_426362"/>
</dbReference>
<sequence>MAKHGDWSSGFDLYRAMILEGVRPNDVTFTNMLFLCTAVVAIENAASGMLAHRSCSNSASRSRPIVDVLGRSGRLEEAEEFVEKGMGFEPGILEYRTLLRSCMVVCEMAQRVMEIESQTFMAYAKTLAYRKIIQIFQLLMLKEQENNKEALEFGGYGEFQRESSRSWDTRFANQEFVWSDGVADCYVNGRSLYSAIPNMLQYVPV</sequence>
<evidence type="ECO:0000313" key="2">
    <source>
        <dbReference type="Proteomes" id="UP000001514"/>
    </source>
</evidence>
<accession>D8SW51</accession>
<dbReference type="eggNOG" id="KOG4197">
    <property type="taxonomic scope" value="Eukaryota"/>
</dbReference>
<organism evidence="2">
    <name type="scientific">Selaginella moellendorffii</name>
    <name type="common">Spikemoss</name>
    <dbReference type="NCBI Taxonomy" id="88036"/>
    <lineage>
        <taxon>Eukaryota</taxon>
        <taxon>Viridiplantae</taxon>
        <taxon>Streptophyta</taxon>
        <taxon>Embryophyta</taxon>
        <taxon>Tracheophyta</taxon>
        <taxon>Lycopodiopsida</taxon>
        <taxon>Selaginellales</taxon>
        <taxon>Selaginellaceae</taxon>
        <taxon>Selaginella</taxon>
    </lineage>
</organism>
<dbReference type="InterPro" id="IPR046960">
    <property type="entry name" value="PPR_At4g14850-like_plant"/>
</dbReference>
<dbReference type="AlphaFoldDB" id="D8SW51"/>
<dbReference type="KEGG" id="smo:SELMODRAFT_426362"/>
<dbReference type="GO" id="GO:0003723">
    <property type="term" value="F:RNA binding"/>
    <property type="evidence" value="ECO:0007669"/>
    <property type="project" value="InterPro"/>
</dbReference>
<dbReference type="InParanoid" id="D8SW51"/>
<dbReference type="GO" id="GO:0080156">
    <property type="term" value="P:mitochondrial mRNA modification"/>
    <property type="evidence" value="ECO:0000318"/>
    <property type="project" value="GO_Central"/>
</dbReference>
<protein>
    <recommendedName>
        <fullName evidence="3">Pentacotripeptide-repeat region of PRORP domain-containing protein</fullName>
    </recommendedName>
</protein>
<reference evidence="1 2" key="1">
    <citation type="journal article" date="2011" name="Science">
        <title>The Selaginella genome identifies genetic changes associated with the evolution of vascular plants.</title>
        <authorList>
            <person name="Banks J.A."/>
            <person name="Nishiyama T."/>
            <person name="Hasebe M."/>
            <person name="Bowman J.L."/>
            <person name="Gribskov M."/>
            <person name="dePamphilis C."/>
            <person name="Albert V.A."/>
            <person name="Aono N."/>
            <person name="Aoyama T."/>
            <person name="Ambrose B.A."/>
            <person name="Ashton N.W."/>
            <person name="Axtell M.J."/>
            <person name="Barker E."/>
            <person name="Barker M.S."/>
            <person name="Bennetzen J.L."/>
            <person name="Bonawitz N.D."/>
            <person name="Chapple C."/>
            <person name="Cheng C."/>
            <person name="Correa L.G."/>
            <person name="Dacre M."/>
            <person name="DeBarry J."/>
            <person name="Dreyer I."/>
            <person name="Elias M."/>
            <person name="Engstrom E.M."/>
            <person name="Estelle M."/>
            <person name="Feng L."/>
            <person name="Finet C."/>
            <person name="Floyd S.K."/>
            <person name="Frommer W.B."/>
            <person name="Fujita T."/>
            <person name="Gramzow L."/>
            <person name="Gutensohn M."/>
            <person name="Harholt J."/>
            <person name="Hattori M."/>
            <person name="Heyl A."/>
            <person name="Hirai T."/>
            <person name="Hiwatashi Y."/>
            <person name="Ishikawa M."/>
            <person name="Iwata M."/>
            <person name="Karol K.G."/>
            <person name="Koehler B."/>
            <person name="Kolukisaoglu U."/>
            <person name="Kubo M."/>
            <person name="Kurata T."/>
            <person name="Lalonde S."/>
            <person name="Li K."/>
            <person name="Li Y."/>
            <person name="Litt A."/>
            <person name="Lyons E."/>
            <person name="Manning G."/>
            <person name="Maruyama T."/>
            <person name="Michael T.P."/>
            <person name="Mikami K."/>
            <person name="Miyazaki S."/>
            <person name="Morinaga S."/>
            <person name="Murata T."/>
            <person name="Mueller-Roeber B."/>
            <person name="Nelson D.R."/>
            <person name="Obara M."/>
            <person name="Oguri Y."/>
            <person name="Olmstead R.G."/>
            <person name="Onodera N."/>
            <person name="Petersen B.L."/>
            <person name="Pils B."/>
            <person name="Prigge M."/>
            <person name="Rensing S.A."/>
            <person name="Riano-Pachon D.M."/>
            <person name="Roberts A.W."/>
            <person name="Sato Y."/>
            <person name="Scheller H.V."/>
            <person name="Schulz B."/>
            <person name="Schulz C."/>
            <person name="Shakirov E.V."/>
            <person name="Shibagaki N."/>
            <person name="Shinohara N."/>
            <person name="Shippen D.E."/>
            <person name="Soerensen I."/>
            <person name="Sotooka R."/>
            <person name="Sugimoto N."/>
            <person name="Sugita M."/>
            <person name="Sumikawa N."/>
            <person name="Tanurdzic M."/>
            <person name="Theissen G."/>
            <person name="Ulvskov P."/>
            <person name="Wakazuki S."/>
            <person name="Weng J.K."/>
            <person name="Willats W.W."/>
            <person name="Wipf D."/>
            <person name="Wolf P.G."/>
            <person name="Yang L."/>
            <person name="Zimmer A.D."/>
            <person name="Zhu Q."/>
            <person name="Mitros T."/>
            <person name="Hellsten U."/>
            <person name="Loque D."/>
            <person name="Otillar R."/>
            <person name="Salamov A."/>
            <person name="Schmutz J."/>
            <person name="Shapiro H."/>
            <person name="Lindquist E."/>
            <person name="Lucas S."/>
            <person name="Rokhsar D."/>
            <person name="Grigoriev I.V."/>
        </authorList>
    </citation>
    <scope>NUCLEOTIDE SEQUENCE [LARGE SCALE GENOMIC DNA]</scope>
</reference>
<name>D8SW51_SELML</name>
<evidence type="ECO:0000313" key="1">
    <source>
        <dbReference type="EMBL" id="EFJ11365.1"/>
    </source>
</evidence>
<dbReference type="PANTHER" id="PTHR47926">
    <property type="entry name" value="PENTATRICOPEPTIDE REPEAT-CONTAINING PROTEIN"/>
    <property type="match status" value="1"/>
</dbReference>
<proteinExistence type="predicted"/>
<dbReference type="Proteomes" id="UP000001514">
    <property type="component" value="Unassembled WGS sequence"/>
</dbReference>
<dbReference type="EMBL" id="GL377647">
    <property type="protein sequence ID" value="EFJ11365.1"/>
    <property type="molecule type" value="Genomic_DNA"/>
</dbReference>